<dbReference type="EMBL" id="JAOUSF010000007">
    <property type="protein sequence ID" value="MCU9615177.1"/>
    <property type="molecule type" value="Genomic_DNA"/>
</dbReference>
<keyword evidence="3" id="KW-1185">Reference proteome</keyword>
<dbReference type="Proteomes" id="UP001209318">
    <property type="component" value="Unassembled WGS sequence"/>
</dbReference>
<keyword evidence="1" id="KW-0812">Transmembrane</keyword>
<feature type="transmembrane region" description="Helical" evidence="1">
    <location>
        <begin position="131"/>
        <end position="147"/>
    </location>
</feature>
<evidence type="ECO:0000256" key="1">
    <source>
        <dbReference type="SAM" id="Phobius"/>
    </source>
</evidence>
<feature type="transmembrane region" description="Helical" evidence="1">
    <location>
        <begin position="6"/>
        <end position="22"/>
    </location>
</feature>
<accession>A0AAE3LPP7</accession>
<keyword evidence="1" id="KW-1133">Transmembrane helix</keyword>
<keyword evidence="1" id="KW-0472">Membrane</keyword>
<feature type="transmembrane region" description="Helical" evidence="1">
    <location>
        <begin position="29"/>
        <end position="46"/>
    </location>
</feature>
<feature type="transmembrane region" description="Helical" evidence="1">
    <location>
        <begin position="66"/>
        <end position="84"/>
    </location>
</feature>
<reference evidence="2" key="1">
    <citation type="submission" date="2022-10" db="EMBL/GenBank/DDBJ databases">
        <title>Description of Fervidibacillus gen. nov. in the family Fervidibacillaceae fam. nov. with two species, Fervidibacillus albus sp. nov., and Fervidibacillus halotolerans sp. nov., isolated from tidal flat sediments.</title>
        <authorList>
            <person name="Kwon K.K."/>
            <person name="Yang S.-H."/>
        </authorList>
    </citation>
    <scope>NUCLEOTIDE SEQUENCE</scope>
    <source>
        <strain evidence="2">JCM 19140</strain>
    </source>
</reference>
<comment type="caution">
    <text evidence="2">The sequence shown here is derived from an EMBL/GenBank/DDBJ whole genome shotgun (WGS) entry which is preliminary data.</text>
</comment>
<protein>
    <submittedName>
        <fullName evidence="2">Uncharacterized protein</fullName>
    </submittedName>
</protein>
<gene>
    <name evidence="2" type="ORF">OEV98_16740</name>
</gene>
<evidence type="ECO:0000313" key="3">
    <source>
        <dbReference type="Proteomes" id="UP001209318"/>
    </source>
</evidence>
<evidence type="ECO:0000313" key="2">
    <source>
        <dbReference type="EMBL" id="MCU9615177.1"/>
    </source>
</evidence>
<sequence length="157" mass="19041">MFTKILLWVLLIAPWFTLFLLKKEDIKRYMPAAIFATLLMIIYNIIAANQHHWELNIRLISWLKPLFTSGIFGAFPVITIWIFYFTYQRFWIYLLTNIILDFMFAVFPVHYLLQDVLGIYHLETTTTWERFIIFVVESVIIYGYFKWQEGIFQYKQS</sequence>
<dbReference type="RefSeq" id="WP_263074501.1">
    <property type="nucleotide sequence ID" value="NZ_JAOUSF010000007.1"/>
</dbReference>
<name>A0AAE3LPP7_9BACI</name>
<feature type="transmembrane region" description="Helical" evidence="1">
    <location>
        <begin position="91"/>
        <end position="111"/>
    </location>
</feature>
<dbReference type="AlphaFoldDB" id="A0AAE3LPP7"/>
<organism evidence="2 3">
    <name type="scientific">Perspicuibacillus lycopersici</name>
    <dbReference type="NCBI Taxonomy" id="1325689"/>
    <lineage>
        <taxon>Bacteria</taxon>
        <taxon>Bacillati</taxon>
        <taxon>Bacillota</taxon>
        <taxon>Bacilli</taxon>
        <taxon>Bacillales</taxon>
        <taxon>Bacillaceae</taxon>
        <taxon>Perspicuibacillus</taxon>
    </lineage>
</organism>
<proteinExistence type="predicted"/>